<keyword evidence="2" id="KW-0679">Respiratory chain</keyword>
<keyword evidence="5" id="KW-1185">Reference proteome</keyword>
<evidence type="ECO:0000313" key="4">
    <source>
        <dbReference type="EMBL" id="KIH87935.1"/>
    </source>
</evidence>
<dbReference type="GeneID" id="63681990"/>
<dbReference type="PANTHER" id="PTHR12910:SF2">
    <property type="entry name" value="NADH DEHYDROGENASE [UBIQUINONE] 1 ALPHA SUBCOMPLEX SUBUNIT 12"/>
    <property type="match status" value="1"/>
</dbReference>
<dbReference type="AlphaFoldDB" id="A0A0C2ILP7"/>
<dbReference type="Proteomes" id="UP000031575">
    <property type="component" value="Unassembled WGS sequence"/>
</dbReference>
<evidence type="ECO:0000256" key="3">
    <source>
        <dbReference type="SAM" id="MobiDB-lite"/>
    </source>
</evidence>
<dbReference type="Pfam" id="PF05071">
    <property type="entry name" value="NDUFA12"/>
    <property type="match status" value="1"/>
</dbReference>
<keyword evidence="2" id="KW-0813">Transport</keyword>
<keyword evidence="2" id="KW-0496">Mitochondrion</keyword>
<evidence type="ECO:0000256" key="2">
    <source>
        <dbReference type="RuleBase" id="RU363103"/>
    </source>
</evidence>
<accession>A0A0C2ILP7</accession>
<dbReference type="PANTHER" id="PTHR12910">
    <property type="entry name" value="NADH-UBIQUINONE OXIDOREDUCTASE SUBUNIT B17.2"/>
    <property type="match status" value="1"/>
</dbReference>
<name>A0A0C2ILP7_9PEZI</name>
<dbReference type="VEuPathDB" id="FungiDB:SPBR_08943"/>
<evidence type="ECO:0000256" key="1">
    <source>
        <dbReference type="ARBA" id="ARBA00007355"/>
    </source>
</evidence>
<dbReference type="InterPro" id="IPR007763">
    <property type="entry name" value="NDUFA12"/>
</dbReference>
<dbReference type="GO" id="GO:0006979">
    <property type="term" value="P:response to oxidative stress"/>
    <property type="evidence" value="ECO:0007669"/>
    <property type="project" value="TreeGrafter"/>
</dbReference>
<reference evidence="4 5" key="1">
    <citation type="journal article" date="2014" name="BMC Genomics">
        <title>Comparative genomics of the major fungal agents of human and animal Sporotrichosis: Sporothrix schenckii and Sporothrix brasiliensis.</title>
        <authorList>
            <person name="Teixeira M.M."/>
            <person name="de Almeida L.G."/>
            <person name="Kubitschek-Barreira P."/>
            <person name="Alves F.L."/>
            <person name="Kioshima E.S."/>
            <person name="Abadio A.K."/>
            <person name="Fernandes L."/>
            <person name="Derengowski L.S."/>
            <person name="Ferreira K.S."/>
            <person name="Souza R.C."/>
            <person name="Ruiz J.C."/>
            <person name="de Andrade N.C."/>
            <person name="Paes H.C."/>
            <person name="Nicola A.M."/>
            <person name="Albuquerque P."/>
            <person name="Gerber A.L."/>
            <person name="Martins V.P."/>
            <person name="Peconick L.D."/>
            <person name="Neto A.V."/>
            <person name="Chaucanez C.B."/>
            <person name="Silva P.A."/>
            <person name="Cunha O.L."/>
            <person name="de Oliveira F.F."/>
            <person name="dos Santos T.C."/>
            <person name="Barros A.L."/>
            <person name="Soares M.A."/>
            <person name="de Oliveira L.M."/>
            <person name="Marini M.M."/>
            <person name="Villalobos-Duno H."/>
            <person name="Cunha M.M."/>
            <person name="de Hoog S."/>
            <person name="da Silveira J.F."/>
            <person name="Henrissat B."/>
            <person name="Nino-Vega G.A."/>
            <person name="Cisalpino P.S."/>
            <person name="Mora-Montes H.M."/>
            <person name="Almeida S.R."/>
            <person name="Stajich J.E."/>
            <person name="Lopes-Bezerra L.M."/>
            <person name="Vasconcelos A.T."/>
            <person name="Felipe M.S."/>
        </authorList>
    </citation>
    <scope>NUCLEOTIDE SEQUENCE [LARGE SCALE GENOMIC DNA]</scope>
    <source>
        <strain evidence="4 5">5110</strain>
    </source>
</reference>
<comment type="subcellular location">
    <subcellularLocation>
        <location evidence="2">Mitochondrion inner membrane</location>
        <topology evidence="2">Peripheral membrane protein</topology>
        <orientation evidence="2">Matrix side</orientation>
    </subcellularLocation>
</comment>
<dbReference type="OrthoDB" id="274641at2759"/>
<proteinExistence type="inferred from homology"/>
<comment type="caution">
    <text evidence="4">The sequence shown here is derived from an EMBL/GenBank/DDBJ whole genome shotgun (WGS) entry which is preliminary data.</text>
</comment>
<dbReference type="GO" id="GO:0045271">
    <property type="term" value="C:respiratory chain complex I"/>
    <property type="evidence" value="ECO:0007669"/>
    <property type="project" value="InterPro"/>
</dbReference>
<feature type="compositionally biased region" description="Basic and acidic residues" evidence="3">
    <location>
        <begin position="21"/>
        <end position="31"/>
    </location>
</feature>
<comment type="function">
    <text evidence="2">Accessory subunit of the mitochondrial membrane respiratory chain NADH dehydrogenase (Complex I), that is believed not to be involved in catalysis. Complex I functions in the transfer of electrons from NADH to the respiratory chain. The immediate electron acceptor for the enzyme is believed to be ubiquinone.</text>
</comment>
<dbReference type="GO" id="GO:0005743">
    <property type="term" value="C:mitochondrial inner membrane"/>
    <property type="evidence" value="ECO:0007669"/>
    <property type="project" value="UniProtKB-SubCell"/>
</dbReference>
<dbReference type="RefSeq" id="XP_040615945.1">
    <property type="nucleotide sequence ID" value="XM_040767069.1"/>
</dbReference>
<comment type="similarity">
    <text evidence="1 2">Belongs to the complex I NDUFA12 subunit family.</text>
</comment>
<keyword evidence="4" id="KW-0830">Ubiquinone</keyword>
<keyword evidence="2" id="KW-0999">Mitochondrion inner membrane</keyword>
<evidence type="ECO:0000313" key="5">
    <source>
        <dbReference type="Proteomes" id="UP000031575"/>
    </source>
</evidence>
<feature type="region of interest" description="Disordered" evidence="3">
    <location>
        <begin position="21"/>
        <end position="40"/>
    </location>
</feature>
<keyword evidence="2" id="KW-0249">Electron transport</keyword>
<gene>
    <name evidence="4" type="ORF">SPBR_08943</name>
</gene>
<keyword evidence="2" id="KW-0472">Membrane</keyword>
<dbReference type="EMBL" id="AWTV01000010">
    <property type="protein sequence ID" value="KIH87935.1"/>
    <property type="molecule type" value="Genomic_DNA"/>
</dbReference>
<organism evidence="4 5">
    <name type="scientific">Sporothrix brasiliensis 5110</name>
    <dbReference type="NCBI Taxonomy" id="1398154"/>
    <lineage>
        <taxon>Eukaryota</taxon>
        <taxon>Fungi</taxon>
        <taxon>Dikarya</taxon>
        <taxon>Ascomycota</taxon>
        <taxon>Pezizomycotina</taxon>
        <taxon>Sordariomycetes</taxon>
        <taxon>Sordariomycetidae</taxon>
        <taxon>Ophiostomatales</taxon>
        <taxon>Ophiostomataceae</taxon>
        <taxon>Sporothrix</taxon>
    </lineage>
</organism>
<protein>
    <recommendedName>
        <fullName evidence="2">NADH dehydrogenase [ubiquinone] 1 alpha subcomplex subunit</fullName>
    </recommendedName>
</protein>
<dbReference type="HOGENOM" id="CLU_110455_2_0_1"/>
<sequence length="172" mass="19705">MSTISRTLGYLRRIGIKVSRRNDHDHDDTTTRRLGQRPAASSQYSADMRFFILGILAPIERDTKAGTLIGVDKYGNKFFENMEEELPLRTRWVDYKNKDYDASQVEPLWHAWLAYTVDTPPQNDSLMATSNARAWAVPEHRPNFTGTRGAFKTYSTTKPKINAWDPVAAPRQ</sequence>